<accession>A0ABV4MA69</accession>
<gene>
    <name evidence="3" type="ORF">ACED38_16215</name>
</gene>
<feature type="domain" description="Opacity-associated protein A LysM-like" evidence="1">
    <location>
        <begin position="101"/>
        <end position="185"/>
    </location>
</feature>
<dbReference type="Proteomes" id="UP001569153">
    <property type="component" value="Unassembled WGS sequence"/>
</dbReference>
<evidence type="ECO:0000313" key="4">
    <source>
        <dbReference type="Proteomes" id="UP001569153"/>
    </source>
</evidence>
<name>A0ABV4MA69_9VIBR</name>
<dbReference type="EMBL" id="JBGOOT010000015">
    <property type="protein sequence ID" value="MEZ8196422.1"/>
    <property type="molecule type" value="Genomic_DNA"/>
</dbReference>
<dbReference type="Gene3D" id="3.10.450.350">
    <property type="match status" value="1"/>
</dbReference>
<feature type="domain" description="Opacity-associated protein A-like N-terminal" evidence="2">
    <location>
        <begin position="36"/>
        <end position="62"/>
    </location>
</feature>
<comment type="caution">
    <text evidence="3">The sequence shown here is derived from an EMBL/GenBank/DDBJ whole genome shotgun (WGS) entry which is preliminary data.</text>
</comment>
<protein>
    <submittedName>
        <fullName evidence="3">LysM-like peptidoglycan-binding domain-containing protein</fullName>
    </submittedName>
</protein>
<evidence type="ECO:0000259" key="2">
    <source>
        <dbReference type="Pfam" id="PF08525"/>
    </source>
</evidence>
<dbReference type="Pfam" id="PF08525">
    <property type="entry name" value="OapA_N"/>
    <property type="match status" value="1"/>
</dbReference>
<sequence length="185" mass="20746">MNRRHKKKQQVNYVELAKAKLSAFDGKIVLARLKNFWQGLPRLHRRIISVLAPLICILALLPAPKPGIKSPVVNERVELSINTQSLSEQQSTEQSSLKSESWREYTVKNGDTLSQVFRNNSLPMTDLNALVKIEGSDKPLSQIKKGQLVRFKLASDGNLDILQLEKGSSSVMFFRLSDGGFGRSK</sequence>
<reference evidence="3 4" key="1">
    <citation type="submission" date="2024-06" db="EMBL/GenBank/DDBJ databases">
        <authorList>
            <person name="Steensen K."/>
            <person name="Seneca J."/>
            <person name="Bartlau N."/>
            <person name="Yu A.X."/>
            <person name="Polz M.F."/>
        </authorList>
    </citation>
    <scope>NUCLEOTIDE SEQUENCE [LARGE SCALE GENOMIC DNA]</scope>
    <source>
        <strain evidence="3 4">FF146</strain>
    </source>
</reference>
<dbReference type="InterPro" id="IPR007340">
    <property type="entry name" value="LysM_Opacity-associatedA"/>
</dbReference>
<dbReference type="RefSeq" id="WP_371730897.1">
    <property type="nucleotide sequence ID" value="NZ_JBGOOT010000015.1"/>
</dbReference>
<keyword evidence="4" id="KW-1185">Reference proteome</keyword>
<evidence type="ECO:0000313" key="3">
    <source>
        <dbReference type="EMBL" id="MEZ8196422.1"/>
    </source>
</evidence>
<dbReference type="Pfam" id="PF04225">
    <property type="entry name" value="LysM_OapA"/>
    <property type="match status" value="1"/>
</dbReference>
<evidence type="ECO:0000259" key="1">
    <source>
        <dbReference type="Pfam" id="PF04225"/>
    </source>
</evidence>
<organism evidence="3 4">
    <name type="scientific">Vibrio cortegadensis</name>
    <dbReference type="NCBI Taxonomy" id="1328770"/>
    <lineage>
        <taxon>Bacteria</taxon>
        <taxon>Pseudomonadati</taxon>
        <taxon>Pseudomonadota</taxon>
        <taxon>Gammaproteobacteria</taxon>
        <taxon>Vibrionales</taxon>
        <taxon>Vibrionaceae</taxon>
        <taxon>Vibrio</taxon>
    </lineage>
</organism>
<dbReference type="InterPro" id="IPR013731">
    <property type="entry name" value="OapA_N"/>
</dbReference>
<proteinExistence type="predicted"/>